<gene>
    <name evidence="2" type="ORF">RXA29_11300</name>
</gene>
<keyword evidence="1" id="KW-0175">Coiled coil</keyword>
<feature type="coiled-coil region" evidence="1">
    <location>
        <begin position="2"/>
        <end position="29"/>
    </location>
</feature>
<protein>
    <submittedName>
        <fullName evidence="2">Uncharacterized protein</fullName>
    </submittedName>
</protein>
<dbReference type="AlphaFoldDB" id="A0AAP7B8P3"/>
<evidence type="ECO:0000313" key="3">
    <source>
        <dbReference type="Proteomes" id="UP001304423"/>
    </source>
</evidence>
<name>A0AAP7B8P3_9GAMM</name>
<organism evidence="2 3">
    <name type="scientific">Dickeya solani</name>
    <dbReference type="NCBI Taxonomy" id="1089444"/>
    <lineage>
        <taxon>Bacteria</taxon>
        <taxon>Pseudomonadati</taxon>
        <taxon>Pseudomonadota</taxon>
        <taxon>Gammaproteobacteria</taxon>
        <taxon>Enterobacterales</taxon>
        <taxon>Pectobacteriaceae</taxon>
        <taxon>Dickeya</taxon>
    </lineage>
</organism>
<evidence type="ECO:0000256" key="1">
    <source>
        <dbReference type="SAM" id="Coils"/>
    </source>
</evidence>
<reference evidence="2" key="1">
    <citation type="submission" date="2023-10" db="EMBL/GenBank/DDBJ databases">
        <title>Clonality and diversity in the soft rot Dickeya solani phytopathogen.</title>
        <authorList>
            <person name="Pedron J."/>
            <person name="Van Gijsegem F."/>
            <person name="Portier P."/>
            <person name="Taghouti G."/>
        </authorList>
    </citation>
    <scope>NUCLEOTIDE SEQUENCE</scope>
    <source>
        <strain evidence="2">CFBP5647</strain>
    </source>
</reference>
<proteinExistence type="predicted"/>
<accession>A0AAP7B8P3</accession>
<evidence type="ECO:0000313" key="2">
    <source>
        <dbReference type="EMBL" id="WOA54754.1"/>
    </source>
</evidence>
<dbReference type="Proteomes" id="UP001304423">
    <property type="component" value="Chromosome"/>
</dbReference>
<sequence>MDKAQELELAVAELNAENTEAENEILLDVTCMVSNKEWQE</sequence>
<dbReference type="EMBL" id="CP136339">
    <property type="protein sequence ID" value="WOA54754.1"/>
    <property type="molecule type" value="Genomic_DNA"/>
</dbReference>
<dbReference type="GeneID" id="80258282"/>
<dbReference type="RefSeq" id="WP_022632489.1">
    <property type="nucleotide sequence ID" value="NZ_CP017454.1"/>
</dbReference>